<dbReference type="HOGENOM" id="CLU_527315_0_0_1"/>
<feature type="region of interest" description="Disordered" evidence="2">
    <location>
        <begin position="380"/>
        <end position="406"/>
    </location>
</feature>
<dbReference type="AlphaFoldDB" id="A0D6R8"/>
<dbReference type="InParanoid" id="A0D6R8"/>
<name>A0D6R8_PARTE</name>
<feature type="compositionally biased region" description="Basic and acidic residues" evidence="2">
    <location>
        <begin position="483"/>
        <end position="493"/>
    </location>
</feature>
<accession>A0D6R8</accession>
<organism evidence="3 4">
    <name type="scientific">Paramecium tetraurelia</name>
    <dbReference type="NCBI Taxonomy" id="5888"/>
    <lineage>
        <taxon>Eukaryota</taxon>
        <taxon>Sar</taxon>
        <taxon>Alveolata</taxon>
        <taxon>Ciliophora</taxon>
        <taxon>Intramacronucleata</taxon>
        <taxon>Oligohymenophorea</taxon>
        <taxon>Peniculida</taxon>
        <taxon>Parameciidae</taxon>
        <taxon>Paramecium</taxon>
    </lineage>
</organism>
<feature type="compositionally biased region" description="Low complexity" evidence="2">
    <location>
        <begin position="455"/>
        <end position="466"/>
    </location>
</feature>
<dbReference type="GeneID" id="5031917"/>
<evidence type="ECO:0000256" key="2">
    <source>
        <dbReference type="SAM" id="MobiDB-lite"/>
    </source>
</evidence>
<gene>
    <name evidence="3" type="ORF">GSPATT00001776001</name>
</gene>
<feature type="compositionally biased region" description="Polar residues" evidence="2">
    <location>
        <begin position="380"/>
        <end position="394"/>
    </location>
</feature>
<evidence type="ECO:0000313" key="3">
    <source>
        <dbReference type="EMBL" id="CAK78735.1"/>
    </source>
</evidence>
<dbReference type="OrthoDB" id="312718at2759"/>
<evidence type="ECO:0000313" key="4">
    <source>
        <dbReference type="Proteomes" id="UP000000600"/>
    </source>
</evidence>
<dbReference type="KEGG" id="ptm:GSPATT00001776001"/>
<keyword evidence="1" id="KW-0175">Coiled coil</keyword>
<dbReference type="EMBL" id="CT868318">
    <property type="protein sequence ID" value="CAK78735.1"/>
    <property type="molecule type" value="Genomic_DNA"/>
</dbReference>
<feature type="coiled-coil region" evidence="1">
    <location>
        <begin position="261"/>
        <end position="288"/>
    </location>
</feature>
<dbReference type="RefSeq" id="XP_001446132.1">
    <property type="nucleotide sequence ID" value="XM_001446095.1"/>
</dbReference>
<keyword evidence="4" id="KW-1185">Reference proteome</keyword>
<sequence length="517" mass="61798">MERRLQRLKLGKKYRTQIQRDYSSFFEPDGKPLLQIKPFILYKQEGDIDQSFKQQYELLCQLYQSTKLLQVDFKEVATKLRTKLEGKPNLNNTNTQCNNIELKSKKIGKSTLLNSRFCKFKLFMKNNRLRQTQILIEKLAQISNQMLSLQTKFVELNFENQKSIEIKIFINTDLMLNITNEEDHKNDKIQVKMENSDSKIEETRILNHSCFFKNEQIILNQRKSLTYINENLEQKPPLINRSKKISFKELVQKIDLENKLNEKKQSNMQKLGSEIKNQEQKLNNYTQIKQEEVIINNQDYLIQNEEQQKKEKQSFYPQDQQEVETPDKIQGITNKASGIENTRMDYDSISKEKKSTIINIDFQDNTFDEQDSCQIIFINQPNQQDNQNEFNSKRTGQKDVVNNQDQQDVLEKQRLLRDEENSNRLRIKMRFLLFRKYINFIKKTSKASYDRDINLRNNNDNQNANNKGTQENKNQEIQLNQRFRREKDSEKQKGKSNQRKNQRRENLNKKRKIGQMK</sequence>
<dbReference type="Proteomes" id="UP000000600">
    <property type="component" value="Unassembled WGS sequence"/>
</dbReference>
<reference evidence="3 4" key="1">
    <citation type="journal article" date="2006" name="Nature">
        <title>Global trends of whole-genome duplications revealed by the ciliate Paramecium tetraurelia.</title>
        <authorList>
            <consortium name="Genoscope"/>
            <person name="Aury J.-M."/>
            <person name="Jaillon O."/>
            <person name="Duret L."/>
            <person name="Noel B."/>
            <person name="Jubin C."/>
            <person name="Porcel B.M."/>
            <person name="Segurens B."/>
            <person name="Daubin V."/>
            <person name="Anthouard V."/>
            <person name="Aiach N."/>
            <person name="Arnaiz O."/>
            <person name="Billaut A."/>
            <person name="Beisson J."/>
            <person name="Blanc I."/>
            <person name="Bouhouche K."/>
            <person name="Camara F."/>
            <person name="Duharcourt S."/>
            <person name="Guigo R."/>
            <person name="Gogendeau D."/>
            <person name="Katinka M."/>
            <person name="Keller A.-M."/>
            <person name="Kissmehl R."/>
            <person name="Klotz C."/>
            <person name="Koll F."/>
            <person name="Le Moue A."/>
            <person name="Lepere C."/>
            <person name="Malinsky S."/>
            <person name="Nowacki M."/>
            <person name="Nowak J.K."/>
            <person name="Plattner H."/>
            <person name="Poulain J."/>
            <person name="Ruiz F."/>
            <person name="Serrano V."/>
            <person name="Zagulski M."/>
            <person name="Dessen P."/>
            <person name="Betermier M."/>
            <person name="Weissenbach J."/>
            <person name="Scarpelli C."/>
            <person name="Schachter V."/>
            <person name="Sperling L."/>
            <person name="Meyer E."/>
            <person name="Cohen J."/>
            <person name="Wincker P."/>
        </authorList>
    </citation>
    <scope>NUCLEOTIDE SEQUENCE [LARGE SCALE GENOMIC DNA]</scope>
    <source>
        <strain evidence="3 4">Stock d4-2</strain>
    </source>
</reference>
<protein>
    <submittedName>
        <fullName evidence="3">Uncharacterized protein</fullName>
    </submittedName>
</protein>
<proteinExistence type="predicted"/>
<evidence type="ECO:0000256" key="1">
    <source>
        <dbReference type="SAM" id="Coils"/>
    </source>
</evidence>
<feature type="region of interest" description="Disordered" evidence="2">
    <location>
        <begin position="452"/>
        <end position="517"/>
    </location>
</feature>
<feature type="compositionally biased region" description="Polar residues" evidence="2">
    <location>
        <begin position="467"/>
        <end position="481"/>
    </location>
</feature>